<evidence type="ECO:0000256" key="3">
    <source>
        <dbReference type="ARBA" id="ARBA00022737"/>
    </source>
</evidence>
<dbReference type="Bgee" id="ENSAMXG00000031793">
    <property type="expression patterns" value="Expressed in camera-type eye and 14 other cell types or tissues"/>
</dbReference>
<dbReference type="GO" id="GO:0000981">
    <property type="term" value="F:DNA-binding transcription factor activity, RNA polymerase II-specific"/>
    <property type="evidence" value="ECO:0007669"/>
    <property type="project" value="TreeGrafter"/>
</dbReference>
<evidence type="ECO:0000259" key="10">
    <source>
        <dbReference type="PROSITE" id="PS50097"/>
    </source>
</evidence>
<evidence type="ECO:0000256" key="1">
    <source>
        <dbReference type="ARBA" id="ARBA00004123"/>
    </source>
</evidence>
<keyword evidence="6" id="KW-0805">Transcription regulation</keyword>
<evidence type="ECO:0000313" key="12">
    <source>
        <dbReference type="Proteomes" id="UP000018467"/>
    </source>
</evidence>
<keyword evidence="3" id="KW-0677">Repeat</keyword>
<keyword evidence="5" id="KW-0862">Zinc</keyword>
<dbReference type="Proteomes" id="UP000018467">
    <property type="component" value="Unassembled WGS sequence"/>
</dbReference>
<evidence type="ECO:0000256" key="5">
    <source>
        <dbReference type="ARBA" id="ARBA00022833"/>
    </source>
</evidence>
<sequence>MKLFFNLRCLQMVRSHSHEVLSKLNSQREAGMFCDITLKTGNGHSFVAHKAVLAAVSEYFQELFTEMDTLHSPYVDSCPKSTSLPRGKGSAPLIIGYTGQNLIFPQLSLR</sequence>
<keyword evidence="7" id="KW-0238">DNA-binding</keyword>
<name>A0A3B1K4A5_ASTMX</name>
<keyword evidence="9" id="KW-0539">Nucleus</keyword>
<protein>
    <recommendedName>
        <fullName evidence="10">BTB domain-containing protein</fullName>
    </recommendedName>
</protein>
<evidence type="ECO:0000256" key="4">
    <source>
        <dbReference type="ARBA" id="ARBA00022771"/>
    </source>
</evidence>
<dbReference type="InterPro" id="IPR011333">
    <property type="entry name" value="SKP1/BTB/POZ_sf"/>
</dbReference>
<dbReference type="GO" id="GO:0000978">
    <property type="term" value="F:RNA polymerase II cis-regulatory region sequence-specific DNA binding"/>
    <property type="evidence" value="ECO:0007669"/>
    <property type="project" value="TreeGrafter"/>
</dbReference>
<dbReference type="Ensembl" id="ENSAMXT00000046896.1">
    <property type="protein sequence ID" value="ENSAMXP00000048925.1"/>
    <property type="gene ID" value="ENSAMXG00000031793.1"/>
</dbReference>
<proteinExistence type="predicted"/>
<dbReference type="Pfam" id="PF00651">
    <property type="entry name" value="BTB"/>
    <property type="match status" value="1"/>
</dbReference>
<feature type="domain" description="BTB" evidence="10">
    <location>
        <begin position="34"/>
        <end position="66"/>
    </location>
</feature>
<dbReference type="InterPro" id="IPR000210">
    <property type="entry name" value="BTB/POZ_dom"/>
</dbReference>
<keyword evidence="2" id="KW-0479">Metal-binding</keyword>
<dbReference type="Gene3D" id="3.30.710.10">
    <property type="entry name" value="Potassium Channel Kv1.1, Chain A"/>
    <property type="match status" value="1"/>
</dbReference>
<reference evidence="11" key="3">
    <citation type="submission" date="2025-08" db="UniProtKB">
        <authorList>
            <consortium name="Ensembl"/>
        </authorList>
    </citation>
    <scope>IDENTIFICATION</scope>
</reference>
<evidence type="ECO:0000256" key="2">
    <source>
        <dbReference type="ARBA" id="ARBA00022723"/>
    </source>
</evidence>
<reference evidence="12" key="1">
    <citation type="submission" date="2013-03" db="EMBL/GenBank/DDBJ databases">
        <authorList>
            <person name="Jeffery W."/>
            <person name="Warren W."/>
            <person name="Wilson R.K."/>
        </authorList>
    </citation>
    <scope>NUCLEOTIDE SEQUENCE</scope>
    <source>
        <strain evidence="12">female</strain>
    </source>
</reference>
<comment type="subcellular location">
    <subcellularLocation>
        <location evidence="1">Nucleus</location>
    </subcellularLocation>
</comment>
<dbReference type="InParanoid" id="A0A3B1K4A5"/>
<dbReference type="SUPFAM" id="SSF54695">
    <property type="entry name" value="POZ domain"/>
    <property type="match status" value="1"/>
</dbReference>
<dbReference type="PROSITE" id="PS50097">
    <property type="entry name" value="BTB"/>
    <property type="match status" value="1"/>
</dbReference>
<evidence type="ECO:0000256" key="9">
    <source>
        <dbReference type="ARBA" id="ARBA00023242"/>
    </source>
</evidence>
<keyword evidence="8" id="KW-0804">Transcription</keyword>
<dbReference type="GO" id="GO:0005634">
    <property type="term" value="C:nucleus"/>
    <property type="evidence" value="ECO:0007669"/>
    <property type="project" value="UniProtKB-SubCell"/>
</dbReference>
<keyword evidence="12" id="KW-1185">Reference proteome</keyword>
<dbReference type="PANTHER" id="PTHR46105">
    <property type="entry name" value="AGAP004733-PA"/>
    <property type="match status" value="1"/>
</dbReference>
<evidence type="ECO:0000256" key="8">
    <source>
        <dbReference type="ARBA" id="ARBA00023163"/>
    </source>
</evidence>
<dbReference type="InterPro" id="IPR050457">
    <property type="entry name" value="ZnFinger_BTB_dom_contain"/>
</dbReference>
<reference evidence="11" key="4">
    <citation type="submission" date="2025-09" db="UniProtKB">
        <authorList>
            <consortium name="Ensembl"/>
        </authorList>
    </citation>
    <scope>IDENTIFICATION</scope>
</reference>
<dbReference type="GO" id="GO:0008270">
    <property type="term" value="F:zinc ion binding"/>
    <property type="evidence" value="ECO:0007669"/>
    <property type="project" value="UniProtKB-KW"/>
</dbReference>
<dbReference type="PANTHER" id="PTHR46105:SF5">
    <property type="entry name" value="ZINC FINGER AND BTB DOMAIN-CONTAINING PROTEIN 44 ISOFORM X1"/>
    <property type="match status" value="1"/>
</dbReference>
<dbReference type="AlphaFoldDB" id="A0A3B1K4A5"/>
<reference evidence="12" key="2">
    <citation type="journal article" date="2014" name="Nat. Commun.">
        <title>The cavefish genome reveals candidate genes for eye loss.</title>
        <authorList>
            <person name="McGaugh S.E."/>
            <person name="Gross J.B."/>
            <person name="Aken B."/>
            <person name="Blin M."/>
            <person name="Borowsky R."/>
            <person name="Chalopin D."/>
            <person name="Hinaux H."/>
            <person name="Jeffery W.R."/>
            <person name="Keene A."/>
            <person name="Ma L."/>
            <person name="Minx P."/>
            <person name="Murphy D."/>
            <person name="O'Quin K.E."/>
            <person name="Retaux S."/>
            <person name="Rohner N."/>
            <person name="Searle S.M."/>
            <person name="Stahl B.A."/>
            <person name="Tabin C."/>
            <person name="Volff J.N."/>
            <person name="Yoshizawa M."/>
            <person name="Warren W.C."/>
        </authorList>
    </citation>
    <scope>NUCLEOTIDE SEQUENCE [LARGE SCALE GENOMIC DNA]</scope>
    <source>
        <strain evidence="12">female</strain>
    </source>
</reference>
<evidence type="ECO:0000313" key="11">
    <source>
        <dbReference type="Ensembl" id="ENSAMXP00000048925.1"/>
    </source>
</evidence>
<evidence type="ECO:0000256" key="7">
    <source>
        <dbReference type="ARBA" id="ARBA00023125"/>
    </source>
</evidence>
<accession>A0A3B1K4A5</accession>
<organism evidence="11 12">
    <name type="scientific">Astyanax mexicanus</name>
    <name type="common">Blind cave fish</name>
    <name type="synonym">Astyanax fasciatus mexicanus</name>
    <dbReference type="NCBI Taxonomy" id="7994"/>
    <lineage>
        <taxon>Eukaryota</taxon>
        <taxon>Metazoa</taxon>
        <taxon>Chordata</taxon>
        <taxon>Craniata</taxon>
        <taxon>Vertebrata</taxon>
        <taxon>Euteleostomi</taxon>
        <taxon>Actinopterygii</taxon>
        <taxon>Neopterygii</taxon>
        <taxon>Teleostei</taxon>
        <taxon>Ostariophysi</taxon>
        <taxon>Characiformes</taxon>
        <taxon>Characoidei</taxon>
        <taxon>Acestrorhamphidae</taxon>
        <taxon>Acestrorhamphinae</taxon>
        <taxon>Astyanax</taxon>
    </lineage>
</organism>
<evidence type="ECO:0000256" key="6">
    <source>
        <dbReference type="ARBA" id="ARBA00023015"/>
    </source>
</evidence>
<keyword evidence="4" id="KW-0863">Zinc-finger</keyword>
<dbReference type="GeneTree" id="ENSGT00940000177223"/>